<dbReference type="NCBIfam" id="TIGR00322">
    <property type="entry name" value="diphth2_R"/>
    <property type="match status" value="1"/>
</dbReference>
<dbReference type="EMBL" id="BTRK01000002">
    <property type="protein sequence ID" value="GMR38996.1"/>
    <property type="molecule type" value="Genomic_DNA"/>
</dbReference>
<dbReference type="PANTHER" id="PTHR10762">
    <property type="entry name" value="DIPHTHAMIDE BIOSYNTHESIS PROTEIN"/>
    <property type="match status" value="1"/>
</dbReference>
<gene>
    <name evidence="1" type="ORF">PMAYCL1PPCAC_09191</name>
</gene>
<dbReference type="AlphaFoldDB" id="A0AAN4ZH57"/>
<dbReference type="PANTHER" id="PTHR10762:SF2">
    <property type="entry name" value="2-(3-AMINO-3-CARBOXYPROPYL)HISTIDINE SYNTHASE SUBUNIT 2"/>
    <property type="match status" value="1"/>
</dbReference>
<protein>
    <recommendedName>
        <fullName evidence="3">2-(3-amino-3-carboxypropyl)histidine synthase subunit 2</fullName>
    </recommendedName>
</protein>
<dbReference type="SFLD" id="SFLDS00032">
    <property type="entry name" value="Radical_SAM_3-amino-3-carboxyp"/>
    <property type="match status" value="1"/>
</dbReference>
<organism evidence="1 2">
    <name type="scientific">Pristionchus mayeri</name>
    <dbReference type="NCBI Taxonomy" id="1317129"/>
    <lineage>
        <taxon>Eukaryota</taxon>
        <taxon>Metazoa</taxon>
        <taxon>Ecdysozoa</taxon>
        <taxon>Nematoda</taxon>
        <taxon>Chromadorea</taxon>
        <taxon>Rhabditida</taxon>
        <taxon>Rhabditina</taxon>
        <taxon>Diplogasteromorpha</taxon>
        <taxon>Diplogasteroidea</taxon>
        <taxon>Neodiplogasteridae</taxon>
        <taxon>Pristionchus</taxon>
    </lineage>
</organism>
<evidence type="ECO:0008006" key="3">
    <source>
        <dbReference type="Google" id="ProtNLM"/>
    </source>
</evidence>
<comment type="caution">
    <text evidence="1">The sequence shown here is derived from an EMBL/GenBank/DDBJ whole genome shotgun (WGS) entry which is preliminary data.</text>
</comment>
<dbReference type="Proteomes" id="UP001328107">
    <property type="component" value="Unassembled WGS sequence"/>
</dbReference>
<feature type="non-terminal residue" evidence="1">
    <location>
        <position position="1"/>
    </location>
</feature>
<sequence length="111" mass="12414">QSLPDTVRLEHFDVPATIEWIRKGGYTRVFPDALLGEAVPVSRDIEMALDEVQVFILAETSYRSCCVDEVAARHVSCDAIVHYGDACLSALTQKIPVRYVLGRFLVDEKAF</sequence>
<proteinExistence type="predicted"/>
<dbReference type="GO" id="GO:0017183">
    <property type="term" value="P:protein histidyl modification to diphthamide"/>
    <property type="evidence" value="ECO:0007669"/>
    <property type="project" value="InterPro"/>
</dbReference>
<dbReference type="Pfam" id="PF01866">
    <property type="entry name" value="Diphthamide_syn"/>
    <property type="match status" value="1"/>
</dbReference>
<keyword evidence="2" id="KW-1185">Reference proteome</keyword>
<accession>A0AAN4ZH57</accession>
<dbReference type="InterPro" id="IPR042263">
    <property type="entry name" value="DPH1/DPH2_1"/>
</dbReference>
<evidence type="ECO:0000313" key="1">
    <source>
        <dbReference type="EMBL" id="GMR38996.1"/>
    </source>
</evidence>
<dbReference type="GO" id="GO:0090560">
    <property type="term" value="F:2-(3-amino-3-carboxypropyl)histidine synthase activity"/>
    <property type="evidence" value="ECO:0007669"/>
    <property type="project" value="InterPro"/>
</dbReference>
<evidence type="ECO:0000313" key="2">
    <source>
        <dbReference type="Proteomes" id="UP001328107"/>
    </source>
</evidence>
<reference evidence="2" key="1">
    <citation type="submission" date="2022-10" db="EMBL/GenBank/DDBJ databases">
        <title>Genome assembly of Pristionchus species.</title>
        <authorList>
            <person name="Yoshida K."/>
            <person name="Sommer R.J."/>
        </authorList>
    </citation>
    <scope>NUCLEOTIDE SEQUENCE [LARGE SCALE GENOMIC DNA]</scope>
    <source>
        <strain evidence="2">RS5460</strain>
    </source>
</reference>
<dbReference type="Gene3D" id="3.40.50.11840">
    <property type="entry name" value="Diphthamide synthesis DPH1/DPH2 domain 1"/>
    <property type="match status" value="1"/>
</dbReference>
<dbReference type="InterPro" id="IPR016435">
    <property type="entry name" value="DPH1/DPH2"/>
</dbReference>
<feature type="non-terminal residue" evidence="1">
    <location>
        <position position="111"/>
    </location>
</feature>
<name>A0AAN4ZH57_9BILA</name>